<dbReference type="RefSeq" id="WP_273943932.1">
    <property type="nucleotide sequence ID" value="NZ_CP097263.1"/>
</dbReference>
<dbReference type="InterPro" id="IPR004839">
    <property type="entry name" value="Aminotransferase_I/II_large"/>
</dbReference>
<dbReference type="EMBL" id="JBHLUD010000016">
    <property type="protein sequence ID" value="MFC0548512.1"/>
    <property type="molecule type" value="Genomic_DNA"/>
</dbReference>
<feature type="domain" description="Aminotransferase class I/classII large" evidence="1">
    <location>
        <begin position="100"/>
        <end position="384"/>
    </location>
</feature>
<dbReference type="Proteomes" id="UP001589810">
    <property type="component" value="Unassembled WGS sequence"/>
</dbReference>
<accession>A0ABV6N7E7</accession>
<evidence type="ECO:0000259" key="1">
    <source>
        <dbReference type="Pfam" id="PF00155"/>
    </source>
</evidence>
<dbReference type="PANTHER" id="PTHR43510">
    <property type="entry name" value="AMINOTRANSFERASE FUNCTION, HYPOTHETICAL (EUROFUNG)"/>
    <property type="match status" value="1"/>
</dbReference>
<evidence type="ECO:0000313" key="2">
    <source>
        <dbReference type="EMBL" id="MFC0548512.1"/>
    </source>
</evidence>
<dbReference type="Pfam" id="PF00155">
    <property type="entry name" value="Aminotran_1_2"/>
    <property type="match status" value="1"/>
</dbReference>
<keyword evidence="2" id="KW-0032">Aminotransferase</keyword>
<protein>
    <submittedName>
        <fullName evidence="2">Aminotransferase class I/II-fold pyridoxal phosphate-dependent enzyme</fullName>
    </submittedName>
</protein>
<reference evidence="2 3" key="1">
    <citation type="submission" date="2024-09" db="EMBL/GenBank/DDBJ databases">
        <authorList>
            <person name="Sun Q."/>
            <person name="Mori K."/>
        </authorList>
    </citation>
    <scope>NUCLEOTIDE SEQUENCE [LARGE SCALE GENOMIC DNA]</scope>
    <source>
        <strain evidence="2 3">TBRC 1432</strain>
    </source>
</reference>
<comment type="caution">
    <text evidence="2">The sequence shown here is derived from an EMBL/GenBank/DDBJ whole genome shotgun (WGS) entry which is preliminary data.</text>
</comment>
<dbReference type="PANTHER" id="PTHR43510:SF1">
    <property type="entry name" value="AMINOTRANSFERASE FUNCTION, HYPOTHETICAL (EUROFUNG)"/>
    <property type="match status" value="1"/>
</dbReference>
<gene>
    <name evidence="2" type="ORF">ACFFH7_43890</name>
</gene>
<dbReference type="Gene3D" id="3.40.640.10">
    <property type="entry name" value="Type I PLP-dependent aspartate aminotransferase-like (Major domain)"/>
    <property type="match status" value="1"/>
</dbReference>
<keyword evidence="2" id="KW-0808">Transferase</keyword>
<dbReference type="InterPro" id="IPR015421">
    <property type="entry name" value="PyrdxlP-dep_Trfase_major"/>
</dbReference>
<proteinExistence type="predicted"/>
<dbReference type="InterPro" id="IPR015422">
    <property type="entry name" value="PyrdxlP-dep_Trfase_small"/>
</dbReference>
<name>A0ABV6N7E7_9PSEU</name>
<dbReference type="Gene3D" id="3.90.1150.10">
    <property type="entry name" value="Aspartate Aminotransferase, domain 1"/>
    <property type="match status" value="1"/>
</dbReference>
<organism evidence="2 3">
    <name type="scientific">Kutzneria chonburiensis</name>
    <dbReference type="NCBI Taxonomy" id="1483604"/>
    <lineage>
        <taxon>Bacteria</taxon>
        <taxon>Bacillati</taxon>
        <taxon>Actinomycetota</taxon>
        <taxon>Actinomycetes</taxon>
        <taxon>Pseudonocardiales</taxon>
        <taxon>Pseudonocardiaceae</taxon>
        <taxon>Kutzneria</taxon>
    </lineage>
</organism>
<keyword evidence="3" id="KW-1185">Reference proteome</keyword>
<evidence type="ECO:0000313" key="3">
    <source>
        <dbReference type="Proteomes" id="UP001589810"/>
    </source>
</evidence>
<sequence>MADNAVVIDENRLVDLTQHEIQALKTRFNLADAHTHQHQSSSQEDIVARLPKLWYESEDNQQSFFEHKFIDAFFRLHKQPTAAKLGKTMLSYAASVSTMVAAMFLRRRGMSVSLIEPCFDNLVDLLKNMDVPLNAVDESVLHDLDGIYEGLKATVTTDALFIVDPNNPTGFSLLKDGSSGFEQIVRFCVDHGKTLLIDQCFASFALADKNVDRFDVYRLLEESGVTYLIIEDTGKTWPIQDAKCAMLTASDDIHDDVYNLHTSVLLNVSPFVLNMVSHYIEDSIDDSLASVGDIISRNREVARAGLAGTVLEYIEPVVNVSVAWFRITDPELTATRLQQMLQERDVYVLPGTYFYWNEPARGERYVRLALARDPGLFTQAIRAISETLRADA</sequence>
<dbReference type="SUPFAM" id="SSF53383">
    <property type="entry name" value="PLP-dependent transferases"/>
    <property type="match status" value="1"/>
</dbReference>
<dbReference type="GO" id="GO:0008483">
    <property type="term" value="F:transaminase activity"/>
    <property type="evidence" value="ECO:0007669"/>
    <property type="project" value="UniProtKB-KW"/>
</dbReference>
<dbReference type="InterPro" id="IPR015424">
    <property type="entry name" value="PyrdxlP-dep_Trfase"/>
</dbReference>